<dbReference type="GeneID" id="14926576"/>
<dbReference type="EMBL" id="KB007805">
    <property type="protein sequence ID" value="ELR25517.1"/>
    <property type="molecule type" value="Genomic_DNA"/>
</dbReference>
<keyword evidence="2" id="KW-1185">Reference proteome</keyword>
<dbReference type="VEuPathDB" id="AmoebaDB:ACA1_296040"/>
<dbReference type="Proteomes" id="UP000011083">
    <property type="component" value="Unassembled WGS sequence"/>
</dbReference>
<sequence>MASKRPYRLYVYKKNEQPTGQGWEWWGKHKFETATEADAKMDVFDFVVLVEKQKRAKGDPGRKIILDWRCMEKPLVDRFQSAVVFKFRRE</sequence>
<evidence type="ECO:0000313" key="1">
    <source>
        <dbReference type="EMBL" id="ELR25517.1"/>
    </source>
</evidence>
<protein>
    <submittedName>
        <fullName evidence="1">Uncharacterized protein</fullName>
    </submittedName>
</protein>
<gene>
    <name evidence="1" type="ORF">ACA1_296040</name>
</gene>
<dbReference type="RefSeq" id="XP_004368272.1">
    <property type="nucleotide sequence ID" value="XM_004368215.1"/>
</dbReference>
<dbReference type="AlphaFoldDB" id="L8HJY5"/>
<dbReference type="KEGG" id="acan:ACA1_296040"/>
<evidence type="ECO:0000313" key="2">
    <source>
        <dbReference type="Proteomes" id="UP000011083"/>
    </source>
</evidence>
<name>L8HJY5_ACACF</name>
<proteinExistence type="predicted"/>
<accession>L8HJY5</accession>
<organism evidence="1 2">
    <name type="scientific">Acanthamoeba castellanii (strain ATCC 30010 / Neff)</name>
    <dbReference type="NCBI Taxonomy" id="1257118"/>
    <lineage>
        <taxon>Eukaryota</taxon>
        <taxon>Amoebozoa</taxon>
        <taxon>Discosea</taxon>
        <taxon>Longamoebia</taxon>
        <taxon>Centramoebida</taxon>
        <taxon>Acanthamoebidae</taxon>
        <taxon>Acanthamoeba</taxon>
    </lineage>
</organism>
<reference evidence="1 2" key="1">
    <citation type="journal article" date="2013" name="Genome Biol.">
        <title>Genome of Acanthamoeba castellanii highlights extensive lateral gene transfer and early evolution of tyrosine kinase signaling.</title>
        <authorList>
            <person name="Clarke M."/>
            <person name="Lohan A.J."/>
            <person name="Liu B."/>
            <person name="Lagkouvardos I."/>
            <person name="Roy S."/>
            <person name="Zafar N."/>
            <person name="Bertelli C."/>
            <person name="Schilde C."/>
            <person name="Kianianmomeni A."/>
            <person name="Burglin T.R."/>
            <person name="Frech C."/>
            <person name="Turcotte B."/>
            <person name="Kopec K.O."/>
            <person name="Synnott J.M."/>
            <person name="Choo C."/>
            <person name="Paponov I."/>
            <person name="Finkler A."/>
            <person name="Soon Heng Tan C."/>
            <person name="Hutchins A.P."/>
            <person name="Weinmeier T."/>
            <person name="Rattei T."/>
            <person name="Chu J.S."/>
            <person name="Gimenez G."/>
            <person name="Irimia M."/>
            <person name="Rigden D.J."/>
            <person name="Fitzpatrick D.A."/>
            <person name="Lorenzo-Morales J."/>
            <person name="Bateman A."/>
            <person name="Chiu C.H."/>
            <person name="Tang P."/>
            <person name="Hegemann P."/>
            <person name="Fromm H."/>
            <person name="Raoult D."/>
            <person name="Greub G."/>
            <person name="Miranda-Saavedra D."/>
            <person name="Chen N."/>
            <person name="Nash P."/>
            <person name="Ginger M.L."/>
            <person name="Horn M."/>
            <person name="Schaap P."/>
            <person name="Caler L."/>
            <person name="Loftus B."/>
        </authorList>
    </citation>
    <scope>NUCLEOTIDE SEQUENCE [LARGE SCALE GENOMIC DNA]</scope>
    <source>
        <strain evidence="1 2">Neff</strain>
    </source>
</reference>